<evidence type="ECO:0000256" key="2">
    <source>
        <dbReference type="ARBA" id="ARBA00022573"/>
    </source>
</evidence>
<dbReference type="NCBIfam" id="TIGR00715">
    <property type="entry name" value="precor6x_red"/>
    <property type="match status" value="1"/>
</dbReference>
<keyword evidence="3 4" id="KW-0560">Oxidoreductase</keyword>
<dbReference type="GO" id="GO:0016994">
    <property type="term" value="F:precorrin-6A reductase activity"/>
    <property type="evidence" value="ECO:0007669"/>
    <property type="project" value="UniProtKB-EC"/>
</dbReference>
<evidence type="ECO:0000256" key="1">
    <source>
        <dbReference type="ARBA" id="ARBA00004953"/>
    </source>
</evidence>
<protein>
    <submittedName>
        <fullName evidence="4">Precorrin-6A reductase</fullName>
        <ecNumber evidence="4">1.3.1.54</ecNumber>
    </submittedName>
</protein>
<dbReference type="Pfam" id="PF02571">
    <property type="entry name" value="CbiJ"/>
    <property type="match status" value="1"/>
</dbReference>
<sequence>MRVLLLGGTGEATGLARALAEDSRYQVTVSLAGVTRAPRPLPLPTRLGGFGGAGSLAEYLRAEGIAALLDATHPFAARITANAAQAAAATGTPLLRLHRPAWTPGPGDDWTQHPDMSALAAALGETPRRVLLTVGQKELAAFRAAPWHHYVIRSVDPPDPALLPPQAEVLTATGPFALEAERELLRRHGIEVIASKNSGGAATAAKLVAARELGLPVHLLARPPLPPGLAVVEEVADALAWLHARRAERGA</sequence>
<dbReference type="AlphaFoldDB" id="D5RL29"/>
<evidence type="ECO:0000313" key="4">
    <source>
        <dbReference type="EMBL" id="EFH11994.1"/>
    </source>
</evidence>
<dbReference type="HOGENOM" id="CLU_068627_1_0_5"/>
<dbReference type="NCBIfam" id="NF005968">
    <property type="entry name" value="PRK08057.1-2"/>
    <property type="match status" value="1"/>
</dbReference>
<dbReference type="PANTHER" id="PTHR36925">
    <property type="entry name" value="COBALT-PRECORRIN-6A REDUCTASE"/>
    <property type="match status" value="1"/>
</dbReference>
<dbReference type="InterPro" id="IPR003723">
    <property type="entry name" value="Precorrin-6x_reduct"/>
</dbReference>
<evidence type="ECO:0000256" key="3">
    <source>
        <dbReference type="ARBA" id="ARBA00023002"/>
    </source>
</evidence>
<dbReference type="EMBL" id="ADVL01000292">
    <property type="protein sequence ID" value="EFH11994.1"/>
    <property type="molecule type" value="Genomic_DNA"/>
</dbReference>
<dbReference type="Proteomes" id="UP000005324">
    <property type="component" value="Unassembled WGS sequence"/>
</dbReference>
<dbReference type="PANTHER" id="PTHR36925:SF1">
    <property type="entry name" value="COBALT-PRECORRIN-6A REDUCTASE"/>
    <property type="match status" value="1"/>
</dbReference>
<keyword evidence="2" id="KW-0169">Cobalamin biosynthesis</keyword>
<gene>
    <name evidence="4" type="primary">cobK</name>
    <name evidence="4" type="ORF">HMPREF0731_1790</name>
</gene>
<organism evidence="4 5">
    <name type="scientific">Pseudoroseomonas cervicalis ATCC 49957</name>
    <dbReference type="NCBI Taxonomy" id="525371"/>
    <lineage>
        <taxon>Bacteria</taxon>
        <taxon>Pseudomonadati</taxon>
        <taxon>Pseudomonadota</taxon>
        <taxon>Alphaproteobacteria</taxon>
        <taxon>Acetobacterales</taxon>
        <taxon>Roseomonadaceae</taxon>
        <taxon>Roseomonas</taxon>
    </lineage>
</organism>
<proteinExistence type="predicted"/>
<dbReference type="UniPathway" id="UPA00148"/>
<accession>D5RL29</accession>
<comment type="pathway">
    <text evidence="1">Cofactor biosynthesis; adenosylcobalamin biosynthesis.</text>
</comment>
<comment type="caution">
    <text evidence="4">The sequence shown here is derived from an EMBL/GenBank/DDBJ whole genome shotgun (WGS) entry which is preliminary data.</text>
</comment>
<dbReference type="OrthoDB" id="5183775at2"/>
<keyword evidence="5" id="KW-1185">Reference proteome</keyword>
<dbReference type="RefSeq" id="WP_007005013.1">
    <property type="nucleotide sequence ID" value="NZ_GG770780.1"/>
</dbReference>
<dbReference type="GO" id="GO:0009236">
    <property type="term" value="P:cobalamin biosynthetic process"/>
    <property type="evidence" value="ECO:0007669"/>
    <property type="project" value="UniProtKB-UniPathway"/>
</dbReference>
<dbReference type="PROSITE" id="PS51014">
    <property type="entry name" value="COBK_CBIJ"/>
    <property type="match status" value="1"/>
</dbReference>
<evidence type="ECO:0000313" key="5">
    <source>
        <dbReference type="Proteomes" id="UP000005324"/>
    </source>
</evidence>
<dbReference type="EC" id="1.3.1.54" evidence="4"/>
<reference evidence="4 5" key="1">
    <citation type="submission" date="2010-04" db="EMBL/GenBank/DDBJ databases">
        <authorList>
            <person name="Qin X."/>
            <person name="Bachman B."/>
            <person name="Battles P."/>
            <person name="Bell A."/>
            <person name="Bess C."/>
            <person name="Bickham C."/>
            <person name="Chaboub L."/>
            <person name="Chen D."/>
            <person name="Coyle M."/>
            <person name="Deiros D.R."/>
            <person name="Dinh H."/>
            <person name="Forbes L."/>
            <person name="Fowler G."/>
            <person name="Francisco L."/>
            <person name="Fu Q."/>
            <person name="Gubbala S."/>
            <person name="Hale W."/>
            <person name="Han Y."/>
            <person name="Hemphill L."/>
            <person name="Highlander S.K."/>
            <person name="Hirani K."/>
            <person name="Hogues M."/>
            <person name="Jackson L."/>
            <person name="Jakkamsetti A."/>
            <person name="Javaid M."/>
            <person name="Jiang H."/>
            <person name="Korchina V."/>
            <person name="Kovar C."/>
            <person name="Lara F."/>
            <person name="Lee S."/>
            <person name="Mata R."/>
            <person name="Mathew T."/>
            <person name="Moen C."/>
            <person name="Morales K."/>
            <person name="Munidasa M."/>
            <person name="Nazareth L."/>
            <person name="Ngo R."/>
            <person name="Nguyen L."/>
            <person name="Okwuonu G."/>
            <person name="Ongeri F."/>
            <person name="Patil S."/>
            <person name="Petrosino J."/>
            <person name="Pham C."/>
            <person name="Pham P."/>
            <person name="Pu L.-L."/>
            <person name="Puazo M."/>
            <person name="Raj R."/>
            <person name="Reid J."/>
            <person name="Rouhana J."/>
            <person name="Saada N."/>
            <person name="Shang Y."/>
            <person name="Simmons D."/>
            <person name="Thornton R."/>
            <person name="Warren J."/>
            <person name="Weissenberger G."/>
            <person name="Zhang J."/>
            <person name="Zhang L."/>
            <person name="Zhou C."/>
            <person name="Zhu D."/>
            <person name="Muzny D."/>
            <person name="Worley K."/>
            <person name="Gibbs R."/>
        </authorList>
    </citation>
    <scope>NUCLEOTIDE SEQUENCE [LARGE SCALE GENOMIC DNA]</scope>
    <source>
        <strain evidence="4 5">ATCC 49957</strain>
    </source>
</reference>
<name>D5RL29_9PROT</name>